<feature type="transmembrane region" description="Helical" evidence="5">
    <location>
        <begin position="12"/>
        <end position="37"/>
    </location>
</feature>
<proteinExistence type="predicted"/>
<evidence type="ECO:0000313" key="7">
    <source>
        <dbReference type="EMBL" id="GAA4106491.1"/>
    </source>
</evidence>
<dbReference type="Gene3D" id="1.20.1540.10">
    <property type="entry name" value="Rhomboid-like"/>
    <property type="match status" value="1"/>
</dbReference>
<feature type="transmembrane region" description="Helical" evidence="5">
    <location>
        <begin position="86"/>
        <end position="107"/>
    </location>
</feature>
<comment type="subcellular location">
    <subcellularLocation>
        <location evidence="1">Membrane</location>
        <topology evidence="1">Multi-pass membrane protein</topology>
    </subcellularLocation>
</comment>
<dbReference type="InterPro" id="IPR050925">
    <property type="entry name" value="Rhomboid_protease_S54"/>
</dbReference>
<dbReference type="RefSeq" id="WP_344923763.1">
    <property type="nucleotide sequence ID" value="NZ_BAABCW010000001.1"/>
</dbReference>
<dbReference type="GO" id="GO:0008233">
    <property type="term" value="F:peptidase activity"/>
    <property type="evidence" value="ECO:0007669"/>
    <property type="project" value="UniProtKB-KW"/>
</dbReference>
<feature type="transmembrane region" description="Helical" evidence="5">
    <location>
        <begin position="198"/>
        <end position="216"/>
    </location>
</feature>
<protein>
    <submittedName>
        <fullName evidence="7">Rhomboid family intramembrane serine protease</fullName>
    </submittedName>
</protein>
<keyword evidence="3 5" id="KW-1133">Transmembrane helix</keyword>
<evidence type="ECO:0000256" key="4">
    <source>
        <dbReference type="ARBA" id="ARBA00023136"/>
    </source>
</evidence>
<feature type="transmembrane region" description="Helical" evidence="5">
    <location>
        <begin position="57"/>
        <end position="74"/>
    </location>
</feature>
<dbReference type="Pfam" id="PF01694">
    <property type="entry name" value="Rhomboid"/>
    <property type="match status" value="2"/>
</dbReference>
<keyword evidence="8" id="KW-1185">Reference proteome</keyword>
<dbReference type="InterPro" id="IPR022764">
    <property type="entry name" value="Peptidase_S54_rhomboid_dom"/>
</dbReference>
<sequence length="250" mass="28528">MGRITDTVKTLLIINVIFFVGSISLGEAGYKLFALWFPMNDSFQIWQIVTHMFMHSQQSITHILFNMLLLYMFGSQVENIIGQKKFLFLYFSAGLGALGLQILFHYIQFLPGYQSFLEAGFAKNEVLEFLRTGSYSTKVLQFTTEDSISAMYKSYYSNMVGASGAVSGIIAAFGILYWNQPLRMLFIPFPVKAKYLMAFYFIPDVLGGISSFSVYGMSNIAHWAHIGGAIIGFATMWYWKKNSFNKNRWY</sequence>
<evidence type="ECO:0000256" key="2">
    <source>
        <dbReference type="ARBA" id="ARBA00022692"/>
    </source>
</evidence>
<feature type="domain" description="Peptidase S54 rhomboid" evidence="6">
    <location>
        <begin position="148"/>
        <end position="239"/>
    </location>
</feature>
<name>A0ABP7X9S6_9FLAO</name>
<feature type="transmembrane region" description="Helical" evidence="5">
    <location>
        <begin position="155"/>
        <end position="178"/>
    </location>
</feature>
<keyword evidence="7" id="KW-0645">Protease</keyword>
<evidence type="ECO:0000256" key="5">
    <source>
        <dbReference type="SAM" id="Phobius"/>
    </source>
</evidence>
<dbReference type="SUPFAM" id="SSF144091">
    <property type="entry name" value="Rhomboid-like"/>
    <property type="match status" value="1"/>
</dbReference>
<keyword evidence="2 5" id="KW-0812">Transmembrane</keyword>
<dbReference type="InterPro" id="IPR035952">
    <property type="entry name" value="Rhomboid-like_sf"/>
</dbReference>
<dbReference type="Proteomes" id="UP001500459">
    <property type="component" value="Unassembled WGS sequence"/>
</dbReference>
<reference evidence="8" key="1">
    <citation type="journal article" date="2019" name="Int. J. Syst. Evol. Microbiol.">
        <title>The Global Catalogue of Microorganisms (GCM) 10K type strain sequencing project: providing services to taxonomists for standard genome sequencing and annotation.</title>
        <authorList>
            <consortium name="The Broad Institute Genomics Platform"/>
            <consortium name="The Broad Institute Genome Sequencing Center for Infectious Disease"/>
            <person name="Wu L."/>
            <person name="Ma J."/>
        </authorList>
    </citation>
    <scope>NUCLEOTIDE SEQUENCE [LARGE SCALE GENOMIC DNA]</scope>
    <source>
        <strain evidence="8">JCM 17106</strain>
    </source>
</reference>
<comment type="caution">
    <text evidence="7">The sequence shown here is derived from an EMBL/GenBank/DDBJ whole genome shotgun (WGS) entry which is preliminary data.</text>
</comment>
<evidence type="ECO:0000313" key="8">
    <source>
        <dbReference type="Proteomes" id="UP001500459"/>
    </source>
</evidence>
<organism evidence="7 8">
    <name type="scientific">Aquimarina addita</name>
    <dbReference type="NCBI Taxonomy" id="870485"/>
    <lineage>
        <taxon>Bacteria</taxon>
        <taxon>Pseudomonadati</taxon>
        <taxon>Bacteroidota</taxon>
        <taxon>Flavobacteriia</taxon>
        <taxon>Flavobacteriales</taxon>
        <taxon>Flavobacteriaceae</taxon>
        <taxon>Aquimarina</taxon>
    </lineage>
</organism>
<gene>
    <name evidence="7" type="ORF">GCM10022393_00910</name>
</gene>
<dbReference type="PANTHER" id="PTHR43731:SF26">
    <property type="entry name" value="RHOMBOID-LIKE PROTEIN 10, CHLOROPLASTIC"/>
    <property type="match status" value="1"/>
</dbReference>
<dbReference type="EMBL" id="BAABCW010000001">
    <property type="protein sequence ID" value="GAA4106491.1"/>
    <property type="molecule type" value="Genomic_DNA"/>
</dbReference>
<feature type="domain" description="Peptidase S54 rhomboid" evidence="6">
    <location>
        <begin position="43"/>
        <end position="106"/>
    </location>
</feature>
<evidence type="ECO:0000256" key="1">
    <source>
        <dbReference type="ARBA" id="ARBA00004141"/>
    </source>
</evidence>
<evidence type="ECO:0000259" key="6">
    <source>
        <dbReference type="Pfam" id="PF01694"/>
    </source>
</evidence>
<evidence type="ECO:0000256" key="3">
    <source>
        <dbReference type="ARBA" id="ARBA00022989"/>
    </source>
</evidence>
<accession>A0ABP7X9S6</accession>
<feature type="transmembrane region" description="Helical" evidence="5">
    <location>
        <begin position="222"/>
        <end position="239"/>
    </location>
</feature>
<dbReference type="GO" id="GO:0006508">
    <property type="term" value="P:proteolysis"/>
    <property type="evidence" value="ECO:0007669"/>
    <property type="project" value="UniProtKB-KW"/>
</dbReference>
<keyword evidence="7" id="KW-0378">Hydrolase</keyword>
<keyword evidence="4 5" id="KW-0472">Membrane</keyword>
<dbReference type="PANTHER" id="PTHR43731">
    <property type="entry name" value="RHOMBOID PROTEASE"/>
    <property type="match status" value="1"/>
</dbReference>